<evidence type="ECO:0000256" key="6">
    <source>
        <dbReference type="SAM" id="Phobius"/>
    </source>
</evidence>
<evidence type="ECO:0000313" key="7">
    <source>
        <dbReference type="EMBL" id="PSL07564.1"/>
    </source>
</evidence>
<feature type="transmembrane region" description="Helical" evidence="6">
    <location>
        <begin position="137"/>
        <end position="161"/>
    </location>
</feature>
<evidence type="ECO:0000256" key="2">
    <source>
        <dbReference type="ARBA" id="ARBA00022475"/>
    </source>
</evidence>
<protein>
    <submittedName>
        <fullName evidence="7">Membrane protein</fullName>
    </submittedName>
</protein>
<comment type="subcellular location">
    <subcellularLocation>
        <location evidence="1">Cell membrane</location>
        <topology evidence="1">Multi-pass membrane protein</topology>
    </subcellularLocation>
</comment>
<sequence>MLEKYNKYSLLKILKDSIIDFSNGESINLAAATAFYTIFSLPALLLLLLNFGATFLSQSKMKDEILSQVEAMAGQESRVTLEEILGNYITSPDFGIAYIIAFLILAFSATTVFISIQNAINHIWHIKAKPKKGILKYVVNRLLGFLLVGSIGLVMIASLILEAALLIVSEYLTEYIVEINIQLFALINFAVTQLVLVIIFALMFKILPDARVRWRDTWLGAIITMVLFGIGKYLISLYIGNSDLGTTYGAAGSLAVLLVWIYYSLVIFLFGGQLTYYLAEHIGGGVVPLPQAVKVELKELDSN</sequence>
<feature type="transmembrane region" description="Helical" evidence="6">
    <location>
        <begin position="251"/>
        <end position="271"/>
    </location>
</feature>
<name>A0A2P8EDQ4_9BACT</name>
<dbReference type="EMBL" id="PYGF01000001">
    <property type="protein sequence ID" value="PSL07564.1"/>
    <property type="molecule type" value="Genomic_DNA"/>
</dbReference>
<dbReference type="PANTHER" id="PTHR30213">
    <property type="entry name" value="INNER MEMBRANE PROTEIN YHJD"/>
    <property type="match status" value="1"/>
</dbReference>
<keyword evidence="2" id="KW-1003">Cell membrane</keyword>
<evidence type="ECO:0000256" key="1">
    <source>
        <dbReference type="ARBA" id="ARBA00004651"/>
    </source>
</evidence>
<evidence type="ECO:0000256" key="5">
    <source>
        <dbReference type="ARBA" id="ARBA00023136"/>
    </source>
</evidence>
<gene>
    <name evidence="7" type="ORF">CLV48_101496</name>
</gene>
<keyword evidence="3 6" id="KW-0812">Transmembrane</keyword>
<keyword evidence="5 6" id="KW-0472">Membrane</keyword>
<feature type="transmembrane region" description="Helical" evidence="6">
    <location>
        <begin position="218"/>
        <end position="239"/>
    </location>
</feature>
<dbReference type="Proteomes" id="UP000240708">
    <property type="component" value="Unassembled WGS sequence"/>
</dbReference>
<dbReference type="InterPro" id="IPR017039">
    <property type="entry name" value="Virul_fac_BrkB"/>
</dbReference>
<feature type="transmembrane region" description="Helical" evidence="6">
    <location>
        <begin position="29"/>
        <end position="53"/>
    </location>
</feature>
<comment type="caution">
    <text evidence="7">The sequence shown here is derived from an EMBL/GenBank/DDBJ whole genome shotgun (WGS) entry which is preliminary data.</text>
</comment>
<reference evidence="7 8" key="1">
    <citation type="submission" date="2018-03" db="EMBL/GenBank/DDBJ databases">
        <title>Genomic Encyclopedia of Archaeal and Bacterial Type Strains, Phase II (KMG-II): from individual species to whole genera.</title>
        <authorList>
            <person name="Goeker M."/>
        </authorList>
    </citation>
    <scope>NUCLEOTIDE SEQUENCE [LARGE SCALE GENOMIC DNA]</scope>
    <source>
        <strain evidence="7 8">DSM 28057</strain>
    </source>
</reference>
<dbReference type="NCBIfam" id="TIGR00765">
    <property type="entry name" value="yihY_not_rbn"/>
    <property type="match status" value="1"/>
</dbReference>
<feature type="transmembrane region" description="Helical" evidence="6">
    <location>
        <begin position="181"/>
        <end position="206"/>
    </location>
</feature>
<dbReference type="PIRSF" id="PIRSF035875">
    <property type="entry name" value="RNase_BN"/>
    <property type="match status" value="1"/>
</dbReference>
<dbReference type="GO" id="GO:0005886">
    <property type="term" value="C:plasma membrane"/>
    <property type="evidence" value="ECO:0007669"/>
    <property type="project" value="UniProtKB-SubCell"/>
</dbReference>
<dbReference type="OrthoDB" id="9797028at2"/>
<accession>A0A2P8EDQ4</accession>
<proteinExistence type="predicted"/>
<feature type="transmembrane region" description="Helical" evidence="6">
    <location>
        <begin position="95"/>
        <end position="116"/>
    </location>
</feature>
<evidence type="ECO:0000313" key="8">
    <source>
        <dbReference type="Proteomes" id="UP000240708"/>
    </source>
</evidence>
<evidence type="ECO:0000256" key="3">
    <source>
        <dbReference type="ARBA" id="ARBA00022692"/>
    </source>
</evidence>
<keyword evidence="8" id="KW-1185">Reference proteome</keyword>
<dbReference type="Pfam" id="PF03631">
    <property type="entry name" value="Virul_fac_BrkB"/>
    <property type="match status" value="1"/>
</dbReference>
<keyword evidence="4 6" id="KW-1133">Transmembrane helix</keyword>
<organism evidence="7 8">
    <name type="scientific">Cecembia rubra</name>
    <dbReference type="NCBI Taxonomy" id="1485585"/>
    <lineage>
        <taxon>Bacteria</taxon>
        <taxon>Pseudomonadati</taxon>
        <taxon>Bacteroidota</taxon>
        <taxon>Cytophagia</taxon>
        <taxon>Cytophagales</taxon>
        <taxon>Cyclobacteriaceae</taxon>
        <taxon>Cecembia</taxon>
    </lineage>
</organism>
<dbReference type="RefSeq" id="WP_106565638.1">
    <property type="nucleotide sequence ID" value="NZ_PYGF01000001.1"/>
</dbReference>
<evidence type="ECO:0000256" key="4">
    <source>
        <dbReference type="ARBA" id="ARBA00022989"/>
    </source>
</evidence>
<dbReference type="PANTHER" id="PTHR30213:SF1">
    <property type="entry name" value="INNER MEMBRANE PROTEIN YHJD"/>
    <property type="match status" value="1"/>
</dbReference>
<dbReference type="AlphaFoldDB" id="A0A2P8EDQ4"/>